<dbReference type="PANTHER" id="PTHR44757:SF2">
    <property type="entry name" value="BIOFILM ARCHITECTURE MAINTENANCE PROTEIN MBAA"/>
    <property type="match status" value="1"/>
</dbReference>
<organism evidence="4 5">
    <name type="scientific">Massilia varians</name>
    <dbReference type="NCBI Taxonomy" id="457921"/>
    <lineage>
        <taxon>Bacteria</taxon>
        <taxon>Pseudomonadati</taxon>
        <taxon>Pseudomonadota</taxon>
        <taxon>Betaproteobacteria</taxon>
        <taxon>Burkholderiales</taxon>
        <taxon>Oxalobacteraceae</taxon>
        <taxon>Telluria group</taxon>
        <taxon>Massilia</taxon>
    </lineage>
</organism>
<dbReference type="CDD" id="cd12914">
    <property type="entry name" value="PDC1_DGC_like"/>
    <property type="match status" value="1"/>
</dbReference>
<dbReference type="SMART" id="SM00267">
    <property type="entry name" value="GGDEF"/>
    <property type="match status" value="1"/>
</dbReference>
<evidence type="ECO:0000313" key="5">
    <source>
        <dbReference type="Proteomes" id="UP001163336"/>
    </source>
</evidence>
<dbReference type="RefSeq" id="WP_281913051.1">
    <property type="nucleotide sequence ID" value="NZ_AP026966.1"/>
</dbReference>
<keyword evidence="1" id="KW-0812">Transmembrane</keyword>
<dbReference type="InterPro" id="IPR052155">
    <property type="entry name" value="Biofilm_reg_signaling"/>
</dbReference>
<dbReference type="PROSITE" id="PS50887">
    <property type="entry name" value="GGDEF"/>
    <property type="match status" value="1"/>
</dbReference>
<dbReference type="InterPro" id="IPR043128">
    <property type="entry name" value="Rev_trsase/Diguanyl_cyclase"/>
</dbReference>
<dbReference type="Gene3D" id="3.30.70.270">
    <property type="match status" value="1"/>
</dbReference>
<evidence type="ECO:0000259" key="2">
    <source>
        <dbReference type="PROSITE" id="PS50883"/>
    </source>
</evidence>
<keyword evidence="5" id="KW-1185">Reference proteome</keyword>
<keyword evidence="1" id="KW-0472">Membrane</keyword>
<dbReference type="SUPFAM" id="SSF141868">
    <property type="entry name" value="EAL domain-like"/>
    <property type="match status" value="1"/>
</dbReference>
<gene>
    <name evidence="4" type="ORF">MasN3_12080</name>
</gene>
<dbReference type="CDD" id="cd12915">
    <property type="entry name" value="PDC2_DGC_like"/>
    <property type="match status" value="1"/>
</dbReference>
<dbReference type="Pfam" id="PF00563">
    <property type="entry name" value="EAL"/>
    <property type="match status" value="1"/>
</dbReference>
<feature type="transmembrane region" description="Helical" evidence="1">
    <location>
        <begin position="16"/>
        <end position="38"/>
    </location>
</feature>
<dbReference type="CDD" id="cd01949">
    <property type="entry name" value="GGDEF"/>
    <property type="match status" value="1"/>
</dbReference>
<dbReference type="CDD" id="cd01948">
    <property type="entry name" value="EAL"/>
    <property type="match status" value="1"/>
</dbReference>
<protein>
    <submittedName>
        <fullName evidence="4">Uncharacterized protein</fullName>
    </submittedName>
</protein>
<dbReference type="Pfam" id="PF00990">
    <property type="entry name" value="GGDEF"/>
    <property type="match status" value="1"/>
</dbReference>
<dbReference type="InterPro" id="IPR000160">
    <property type="entry name" value="GGDEF_dom"/>
</dbReference>
<sequence>MSIHAAVRTASRTNRYLVVIWPLLALLLCAALWIATVWRAEAERARADSQARKDAGAYAEAYEQYITRSVGQMDQVTMQLKFSWEKGRAHRKDLGLLDELRRDGMFTDAAFGVVAIVDRDGMVQASTRPALLGSDLSAGPYFVQHRNHISTALRIGTAPPHVAGHGEMVLFTRRLDTRDDEFDGIVLMAVDARYFTAFVSPATLGAGGVVALAGSEGRLRAEQHSDGAAFRGARLLPSRAQPWAGERGVRLVQGRDGFADGQARVLGWRQSSAYPLVALVGLSHATALQAAQAAWVDNRNRTIAIGACLLLLGGIGSVLARRAVLREREQEEVQRAYRTATESGNDGFYMAAAVRGRDGGILDFRIVDCNERGAFFYGLTRATLVGSSLSQVDSALFGEALLDTYRKAMETGFHEDDRRLPADNRLNISWGRRRLVRVGNGLAVTLQDISERKAHETQLERLAHEDVLTGLATRHAFLAAMPAILAQARAGEAGLALLFIDLDEFKQVNDTHGHATGDQLLKSAAQRLLSLLRPTDRVARFGGDEFLVLLHPCEGERQAASVAARIVEAFGVPFLIGDELHAVGASIGISMFPRDGQDAETLVRHSDIAMYAGKNEGKGQYRFFDPALSNGLNARARLKQRMLEAIEHDQFLLHYQPRVDARSGELLSMEALVRWRHPELGLVAPSEFIPLAESTGLIRNIGEIVIDKACAQLAAWREAGAQLVPVSINVSPRQFLRGGVQRQLSCAMARHRVPASLIEIEITESAMMGDHDEILAELAALRALGVKLHVDDFGTGYSSLSQLQRLKMDVLKVDRAFTTELGNSKEGRVFFQAIVSMAHALGMSVVAEGVETEEQLDILRGLDCNEVQGYYIARPVPAGEMLQMMGRRFLLEHAAAPASLAPEVVSF</sequence>
<evidence type="ECO:0000256" key="1">
    <source>
        <dbReference type="SAM" id="Phobius"/>
    </source>
</evidence>
<dbReference type="EMBL" id="AP026966">
    <property type="protein sequence ID" value="BDT57714.1"/>
    <property type="molecule type" value="Genomic_DNA"/>
</dbReference>
<evidence type="ECO:0000313" key="4">
    <source>
        <dbReference type="EMBL" id="BDT57714.1"/>
    </source>
</evidence>
<dbReference type="Proteomes" id="UP001163336">
    <property type="component" value="Chromosome"/>
</dbReference>
<dbReference type="Gene3D" id="3.20.20.450">
    <property type="entry name" value="EAL domain"/>
    <property type="match status" value="1"/>
</dbReference>
<feature type="domain" description="EAL" evidence="2">
    <location>
        <begin position="635"/>
        <end position="889"/>
    </location>
</feature>
<dbReference type="PROSITE" id="PS50883">
    <property type="entry name" value="EAL"/>
    <property type="match status" value="1"/>
</dbReference>
<reference evidence="4" key="1">
    <citation type="submission" date="2022-11" db="EMBL/GenBank/DDBJ databases">
        <title>Isolation and characterization of PLA-degrading bacterium Massilia sp. from Antarctic soil.</title>
        <authorList>
            <person name="Sato K."/>
            <person name="Gomez-Fuentes C."/>
            <person name="Ahmad S.A."/>
            <person name="Zulkharnain A."/>
        </authorList>
    </citation>
    <scope>NUCLEOTIDE SEQUENCE</scope>
    <source>
        <strain evidence="4">N-3</strain>
    </source>
</reference>
<dbReference type="Gene3D" id="3.30.450.20">
    <property type="entry name" value="PAS domain"/>
    <property type="match status" value="3"/>
</dbReference>
<accession>A0ABM8C3H8</accession>
<dbReference type="InterPro" id="IPR001633">
    <property type="entry name" value="EAL_dom"/>
</dbReference>
<dbReference type="NCBIfam" id="TIGR00254">
    <property type="entry name" value="GGDEF"/>
    <property type="match status" value="1"/>
</dbReference>
<dbReference type="SUPFAM" id="SSF55785">
    <property type="entry name" value="PYP-like sensor domain (PAS domain)"/>
    <property type="match status" value="1"/>
</dbReference>
<dbReference type="SMART" id="SM00052">
    <property type="entry name" value="EAL"/>
    <property type="match status" value="1"/>
</dbReference>
<dbReference type="SUPFAM" id="SSF55073">
    <property type="entry name" value="Nucleotide cyclase"/>
    <property type="match status" value="1"/>
</dbReference>
<dbReference type="InterPro" id="IPR035965">
    <property type="entry name" value="PAS-like_dom_sf"/>
</dbReference>
<feature type="domain" description="GGDEF" evidence="3">
    <location>
        <begin position="493"/>
        <end position="626"/>
    </location>
</feature>
<dbReference type="InterPro" id="IPR035919">
    <property type="entry name" value="EAL_sf"/>
</dbReference>
<keyword evidence="1" id="KW-1133">Transmembrane helix</keyword>
<name>A0ABM8C3H8_9BURK</name>
<evidence type="ECO:0000259" key="3">
    <source>
        <dbReference type="PROSITE" id="PS50887"/>
    </source>
</evidence>
<dbReference type="InterPro" id="IPR029787">
    <property type="entry name" value="Nucleotide_cyclase"/>
</dbReference>
<proteinExistence type="predicted"/>
<dbReference type="PANTHER" id="PTHR44757">
    <property type="entry name" value="DIGUANYLATE CYCLASE DGCP"/>
    <property type="match status" value="1"/>
</dbReference>